<dbReference type="Proteomes" id="UP000007303">
    <property type="component" value="Unassembled WGS sequence"/>
</dbReference>
<dbReference type="InterPro" id="IPR010989">
    <property type="entry name" value="SNARE"/>
</dbReference>
<dbReference type="GO" id="GO:0031629">
    <property type="term" value="P:synaptic vesicle fusion to presynaptic active zone membrane"/>
    <property type="evidence" value="ECO:0007669"/>
    <property type="project" value="TreeGrafter"/>
</dbReference>
<dbReference type="OMA" id="ARTQYHC"/>
<dbReference type="PANTHER" id="PTHR19957">
    <property type="entry name" value="SYNTAXIN"/>
    <property type="match status" value="1"/>
</dbReference>
<dbReference type="HOGENOM" id="CLU_042423_2_0_1"/>
<reference evidence="5" key="3">
    <citation type="submission" date="2025-09" db="UniProtKB">
        <authorList>
            <consortium name="Ensembl"/>
        </authorList>
    </citation>
    <scope>IDENTIFICATION</scope>
</reference>
<reference evidence="6" key="1">
    <citation type="journal article" date="2004" name="Nature">
        <title>Genome duplication in the teleost fish Tetraodon nigroviridis reveals the early vertebrate proto-karyotype.</title>
        <authorList>
            <person name="Jaillon O."/>
            <person name="Aury J.-M."/>
            <person name="Brunet F."/>
            <person name="Petit J.-L."/>
            <person name="Stange-Thomann N."/>
            <person name="Mauceli E."/>
            <person name="Bouneau L."/>
            <person name="Fischer C."/>
            <person name="Ozouf-Costaz C."/>
            <person name="Bernot A."/>
            <person name="Nicaud S."/>
            <person name="Jaffe D."/>
            <person name="Fisher S."/>
            <person name="Lutfalla G."/>
            <person name="Dossat C."/>
            <person name="Segurens B."/>
            <person name="Dasilva C."/>
            <person name="Salanoubat M."/>
            <person name="Levy M."/>
            <person name="Boudet N."/>
            <person name="Castellano S."/>
            <person name="Anthouard V."/>
            <person name="Jubin C."/>
            <person name="Castelli V."/>
            <person name="Katinka M."/>
            <person name="Vacherie B."/>
            <person name="Biemont C."/>
            <person name="Skalli Z."/>
            <person name="Cattolico L."/>
            <person name="Poulain J."/>
            <person name="De Berardinis V."/>
            <person name="Cruaud C."/>
            <person name="Duprat S."/>
            <person name="Brottier P."/>
            <person name="Coutanceau J.-P."/>
            <person name="Gouzy J."/>
            <person name="Parra G."/>
            <person name="Lardier G."/>
            <person name="Chapple C."/>
            <person name="McKernan K.J."/>
            <person name="McEwan P."/>
            <person name="Bosak S."/>
            <person name="Kellis M."/>
            <person name="Volff J.-N."/>
            <person name="Guigo R."/>
            <person name="Zody M.C."/>
            <person name="Mesirov J."/>
            <person name="Lindblad-Toh K."/>
            <person name="Birren B."/>
            <person name="Nusbaum C."/>
            <person name="Kahn D."/>
            <person name="Robinson-Rechavi M."/>
            <person name="Laudet V."/>
            <person name="Schachter V."/>
            <person name="Quetier F."/>
            <person name="Saurin W."/>
            <person name="Scarpelli C."/>
            <person name="Wincker P."/>
            <person name="Lander E.S."/>
            <person name="Weissenbach J."/>
            <person name="Roest Crollius H."/>
        </authorList>
    </citation>
    <scope>NUCLEOTIDE SEQUENCE [LARGE SCALE GENOMIC DNA]</scope>
</reference>
<evidence type="ECO:0000313" key="5">
    <source>
        <dbReference type="Ensembl" id="ENSTNIP00000022504.1"/>
    </source>
</evidence>
<dbReference type="STRING" id="99883.ENSTNIP00000022504"/>
<dbReference type="PANTHER" id="PTHR19957:SF136">
    <property type="entry name" value="SYNTAXIN 11B, TANDEM DUPLICATE 1-RELATED"/>
    <property type="match status" value="1"/>
</dbReference>
<protein>
    <submittedName>
        <fullName evidence="5">Syntaxin 11</fullName>
    </submittedName>
</protein>
<evidence type="ECO:0000313" key="6">
    <source>
        <dbReference type="Proteomes" id="UP000007303"/>
    </source>
</evidence>
<keyword evidence="6" id="KW-1185">Reference proteome</keyword>
<comment type="similarity">
    <text evidence="1">Belongs to the syntaxin family.</text>
</comment>
<dbReference type="GO" id="GO:0048278">
    <property type="term" value="P:vesicle docking"/>
    <property type="evidence" value="ECO:0007669"/>
    <property type="project" value="TreeGrafter"/>
</dbReference>
<dbReference type="GO" id="GO:0008021">
    <property type="term" value="C:synaptic vesicle"/>
    <property type="evidence" value="ECO:0007669"/>
    <property type="project" value="TreeGrafter"/>
</dbReference>
<dbReference type="InterPro" id="IPR045242">
    <property type="entry name" value="Syntaxin"/>
</dbReference>
<dbReference type="GO" id="GO:0000149">
    <property type="term" value="F:SNARE binding"/>
    <property type="evidence" value="ECO:0007669"/>
    <property type="project" value="TreeGrafter"/>
</dbReference>
<dbReference type="Gene3D" id="1.20.58.70">
    <property type="match status" value="1"/>
</dbReference>
<dbReference type="SMART" id="SM00397">
    <property type="entry name" value="t_SNARE"/>
    <property type="match status" value="1"/>
</dbReference>
<evidence type="ECO:0000259" key="4">
    <source>
        <dbReference type="PROSITE" id="PS50192"/>
    </source>
</evidence>
<evidence type="ECO:0000256" key="3">
    <source>
        <dbReference type="SAM" id="Coils"/>
    </source>
</evidence>
<name>H3DPQ5_TETNG</name>
<dbReference type="PROSITE" id="PS50192">
    <property type="entry name" value="T_SNARE"/>
    <property type="match status" value="1"/>
</dbReference>
<dbReference type="Gene3D" id="1.20.5.110">
    <property type="match status" value="1"/>
</dbReference>
<dbReference type="SUPFAM" id="SSF47661">
    <property type="entry name" value="t-snare proteins"/>
    <property type="match status" value="1"/>
</dbReference>
<dbReference type="GO" id="GO:0006886">
    <property type="term" value="P:intracellular protein transport"/>
    <property type="evidence" value="ECO:0007669"/>
    <property type="project" value="TreeGrafter"/>
</dbReference>
<evidence type="ECO:0000256" key="2">
    <source>
        <dbReference type="ARBA" id="ARBA00023054"/>
    </source>
</evidence>
<dbReference type="GO" id="GO:0005484">
    <property type="term" value="F:SNAP receptor activity"/>
    <property type="evidence" value="ECO:0007669"/>
    <property type="project" value="TreeGrafter"/>
</dbReference>
<keyword evidence="2 3" id="KW-0175">Coiled coil</keyword>
<dbReference type="Pfam" id="PF00804">
    <property type="entry name" value="Syntaxin"/>
    <property type="match status" value="1"/>
</dbReference>
<reference evidence="5" key="2">
    <citation type="submission" date="2025-08" db="UniProtKB">
        <authorList>
            <consortium name="Ensembl"/>
        </authorList>
    </citation>
    <scope>IDENTIFICATION</scope>
</reference>
<dbReference type="GO" id="GO:0048787">
    <property type="term" value="C:presynaptic active zone membrane"/>
    <property type="evidence" value="ECO:0007669"/>
    <property type="project" value="TreeGrafter"/>
</dbReference>
<dbReference type="InterPro" id="IPR000727">
    <property type="entry name" value="T_SNARE_dom"/>
</dbReference>
<proteinExistence type="inferred from homology"/>
<dbReference type="CDD" id="cd15848">
    <property type="entry name" value="SNARE_syntaxin1-like"/>
    <property type="match status" value="1"/>
</dbReference>
<evidence type="ECO:0000256" key="1">
    <source>
        <dbReference type="ARBA" id="ARBA00009063"/>
    </source>
</evidence>
<dbReference type="GO" id="GO:0031201">
    <property type="term" value="C:SNARE complex"/>
    <property type="evidence" value="ECO:0007669"/>
    <property type="project" value="TreeGrafter"/>
</dbReference>
<dbReference type="GeneTree" id="ENSGT01050000244948"/>
<feature type="coiled-coil region" evidence="3">
    <location>
        <begin position="41"/>
        <end position="68"/>
    </location>
</feature>
<organism evidence="5 6">
    <name type="scientific">Tetraodon nigroviridis</name>
    <name type="common">Spotted green pufferfish</name>
    <name type="synonym">Chelonodon nigroviridis</name>
    <dbReference type="NCBI Taxonomy" id="99883"/>
    <lineage>
        <taxon>Eukaryota</taxon>
        <taxon>Metazoa</taxon>
        <taxon>Chordata</taxon>
        <taxon>Craniata</taxon>
        <taxon>Vertebrata</taxon>
        <taxon>Euteleostomi</taxon>
        <taxon>Actinopterygii</taxon>
        <taxon>Neopterygii</taxon>
        <taxon>Teleostei</taxon>
        <taxon>Neoteleostei</taxon>
        <taxon>Acanthomorphata</taxon>
        <taxon>Eupercaria</taxon>
        <taxon>Tetraodontiformes</taxon>
        <taxon>Tetradontoidea</taxon>
        <taxon>Tetraodontidae</taxon>
        <taxon>Tetraodon</taxon>
    </lineage>
</organism>
<sequence>MRDRLVHLHQVQSSSEGFSTVELDAFAGCEEAGASTPDQHLEAVLQEAQQVRLEIQAIQNDVGELRDVNYQSLNETSFPAVTKRDSNSIGKEIKVRGEAVLRRLRVMDGRREELGQHRSLSSALRQVMSGYRDAEMSHREACKQQIRRQMEVVGEEVTAEDLEEMLEGGGWKVFCPRLEGRTARSALLQIEGRHQELLELEQRIRGIQELFLDVAVLVEQQGAGVDNIEKNVQSSGAIVQEGVMQLGKAAETDKNNPFKRLLCGCFPCYYK</sequence>
<dbReference type="InterPro" id="IPR006011">
    <property type="entry name" value="Syntaxin_N"/>
</dbReference>
<dbReference type="Ensembl" id="ENSTNIT00000022743.1">
    <property type="protein sequence ID" value="ENSTNIP00000022504.1"/>
    <property type="gene ID" value="ENSTNIG00000019302.1"/>
</dbReference>
<accession>H3DPQ5</accession>
<dbReference type="InParanoid" id="H3DPQ5"/>
<feature type="domain" description="T-SNARE coiled-coil homology" evidence="4">
    <location>
        <begin position="187"/>
        <end position="249"/>
    </location>
</feature>
<dbReference type="AlphaFoldDB" id="H3DPQ5"/>